<gene>
    <name evidence="8" type="ORF">P775_05965</name>
</gene>
<organism evidence="8 9">
    <name type="scientific">Puniceibacterium antarcticum</name>
    <dbReference type="NCBI Taxonomy" id="1206336"/>
    <lineage>
        <taxon>Bacteria</taxon>
        <taxon>Pseudomonadati</taxon>
        <taxon>Pseudomonadota</taxon>
        <taxon>Alphaproteobacteria</taxon>
        <taxon>Rhodobacterales</taxon>
        <taxon>Paracoccaceae</taxon>
        <taxon>Puniceibacterium</taxon>
    </lineage>
</organism>
<comment type="caution">
    <text evidence="8">The sequence shown here is derived from an EMBL/GenBank/DDBJ whole genome shotgun (WGS) entry which is preliminary data.</text>
</comment>
<evidence type="ECO:0000256" key="1">
    <source>
        <dbReference type="ARBA" id="ARBA00004651"/>
    </source>
</evidence>
<dbReference type="InterPro" id="IPR002010">
    <property type="entry name" value="T3SS_IM_R"/>
</dbReference>
<accession>A0A2G8RHR2</accession>
<dbReference type="Proteomes" id="UP000231259">
    <property type="component" value="Unassembled WGS sequence"/>
</dbReference>
<dbReference type="PANTHER" id="PTHR30065:SF1">
    <property type="entry name" value="SURFACE PRESENTATION OF ANTIGENS PROTEIN SPAR"/>
    <property type="match status" value="1"/>
</dbReference>
<feature type="transmembrane region" description="Helical" evidence="7">
    <location>
        <begin position="12"/>
        <end position="31"/>
    </location>
</feature>
<dbReference type="GO" id="GO:0006605">
    <property type="term" value="P:protein targeting"/>
    <property type="evidence" value="ECO:0007669"/>
    <property type="project" value="InterPro"/>
</dbReference>
<keyword evidence="4 7" id="KW-0812">Transmembrane</keyword>
<keyword evidence="6 7" id="KW-0472">Membrane</keyword>
<evidence type="ECO:0000256" key="4">
    <source>
        <dbReference type="ARBA" id="ARBA00022692"/>
    </source>
</evidence>
<keyword evidence="9" id="KW-1185">Reference proteome</keyword>
<sequence>MMALIQTSHQAFWLVFVVFVRVGAAMAVMPAFGERSVPMRVRLVLSLAMAVVVAPAVYASVSAPAPSLGALILILMTETIAGLALGIGMRLIVLALQTAGAIAAQSTSLSQLTGNSAMDPMPAIGQVLTVAALALLMMTGLHVKAAALFILSYDALPMGSFPDAAVLADWGRLHVNQAFRLAFTLAGPFVIMSVLYNLTLGVINKAMPQLMVAFVGAPVITLGAIALLFTIAPILLRVWNHAMDAYLLNPFGML</sequence>
<evidence type="ECO:0000256" key="7">
    <source>
        <dbReference type="SAM" id="Phobius"/>
    </source>
</evidence>
<evidence type="ECO:0000313" key="9">
    <source>
        <dbReference type="Proteomes" id="UP000231259"/>
    </source>
</evidence>
<dbReference type="OrthoDB" id="9779817at2"/>
<feature type="transmembrane region" description="Helical" evidence="7">
    <location>
        <begin position="43"/>
        <end position="61"/>
    </location>
</feature>
<evidence type="ECO:0000256" key="5">
    <source>
        <dbReference type="ARBA" id="ARBA00022989"/>
    </source>
</evidence>
<dbReference type="GO" id="GO:0005886">
    <property type="term" value="C:plasma membrane"/>
    <property type="evidence" value="ECO:0007669"/>
    <property type="project" value="UniProtKB-SubCell"/>
</dbReference>
<feature type="transmembrane region" description="Helical" evidence="7">
    <location>
        <begin position="127"/>
        <end position="151"/>
    </location>
</feature>
<evidence type="ECO:0000256" key="6">
    <source>
        <dbReference type="ARBA" id="ARBA00023136"/>
    </source>
</evidence>
<reference evidence="8 9" key="1">
    <citation type="submission" date="2013-09" db="EMBL/GenBank/DDBJ databases">
        <title>Genome sequencing of Phaeobacter antarcticus sp. nov. SM1211.</title>
        <authorList>
            <person name="Zhang X.-Y."/>
            <person name="Liu C."/>
            <person name="Chen X.-L."/>
            <person name="Xie B.-B."/>
            <person name="Qin Q.-L."/>
            <person name="Rong J.-C."/>
            <person name="Zhang Y.-Z."/>
        </authorList>
    </citation>
    <scope>NUCLEOTIDE SEQUENCE [LARGE SCALE GENOMIC DNA]</scope>
    <source>
        <strain evidence="8 9">SM1211</strain>
    </source>
</reference>
<keyword evidence="3" id="KW-1003">Cell membrane</keyword>
<evidence type="ECO:0000313" key="8">
    <source>
        <dbReference type="EMBL" id="PIL21089.1"/>
    </source>
</evidence>
<feature type="transmembrane region" description="Helical" evidence="7">
    <location>
        <begin position="67"/>
        <end position="87"/>
    </location>
</feature>
<feature type="transmembrane region" description="Helical" evidence="7">
    <location>
        <begin position="210"/>
        <end position="236"/>
    </location>
</feature>
<dbReference type="EMBL" id="AWWI01000047">
    <property type="protein sequence ID" value="PIL21089.1"/>
    <property type="molecule type" value="Genomic_DNA"/>
</dbReference>
<dbReference type="PRINTS" id="PR00953">
    <property type="entry name" value="TYPE3IMRPROT"/>
</dbReference>
<dbReference type="RefSeq" id="WP_099910076.1">
    <property type="nucleotide sequence ID" value="NZ_AWWI01000047.1"/>
</dbReference>
<evidence type="ECO:0000256" key="3">
    <source>
        <dbReference type="ARBA" id="ARBA00022475"/>
    </source>
</evidence>
<feature type="transmembrane region" description="Helical" evidence="7">
    <location>
        <begin position="178"/>
        <end position="198"/>
    </location>
</feature>
<proteinExistence type="inferred from homology"/>
<evidence type="ECO:0008006" key="10">
    <source>
        <dbReference type="Google" id="ProtNLM"/>
    </source>
</evidence>
<evidence type="ECO:0000256" key="2">
    <source>
        <dbReference type="ARBA" id="ARBA00009772"/>
    </source>
</evidence>
<name>A0A2G8RHR2_9RHOB</name>
<keyword evidence="5 7" id="KW-1133">Transmembrane helix</keyword>
<comment type="similarity">
    <text evidence="2">Belongs to the FliR/MopE/SpaR family.</text>
</comment>
<dbReference type="AlphaFoldDB" id="A0A2G8RHR2"/>
<comment type="subcellular location">
    <subcellularLocation>
        <location evidence="1">Cell membrane</location>
        <topology evidence="1">Multi-pass membrane protein</topology>
    </subcellularLocation>
</comment>
<protein>
    <recommendedName>
        <fullName evidence="10">Flagellar biosynthesis protein FliR</fullName>
    </recommendedName>
</protein>
<dbReference type="Pfam" id="PF01311">
    <property type="entry name" value="Bac_export_1"/>
    <property type="match status" value="1"/>
</dbReference>
<dbReference type="PANTHER" id="PTHR30065">
    <property type="entry name" value="FLAGELLAR BIOSYNTHETIC PROTEIN FLIR"/>
    <property type="match status" value="1"/>
</dbReference>